<dbReference type="EMBL" id="JASMQC010000023">
    <property type="protein sequence ID" value="KAK1935465.1"/>
    <property type="molecule type" value="Genomic_DNA"/>
</dbReference>
<comment type="caution">
    <text evidence="2">The sequence shown here is derived from an EMBL/GenBank/DDBJ whole genome shotgun (WGS) entry which is preliminary data.</text>
</comment>
<sequence length="282" mass="32119">MDACVLFKNQWAGGSDRFNGRSERIQHSSDESAVDGLLSLMNRKRQRESSTPLPPLKRMVSGATDTESLKGDDGYEERTRRTFVDRFEKKKYTYPTITPAREDPWTVALAYFSVFRRGLQPRLEPSTRRQFELLRAATSPAMGFNSGFGSEAMIKSWKCVSLWFQDVELDVEEMKRGASGSIAAITTTSVTINERTLRNVFPHLCSNNGRYNGLAGKLLGRRIVMRGLTRFEWDAKQRCLSRVRTRSDLLDPMARLVGLDKVSLVFEKAIISPEFQWRSTTN</sequence>
<dbReference type="Proteomes" id="UP001259832">
    <property type="component" value="Unassembled WGS sequence"/>
</dbReference>
<evidence type="ECO:0000313" key="3">
    <source>
        <dbReference type="Proteomes" id="UP001259832"/>
    </source>
</evidence>
<evidence type="ECO:0000256" key="1">
    <source>
        <dbReference type="SAM" id="MobiDB-lite"/>
    </source>
</evidence>
<accession>A0AAD9LGC7</accession>
<protein>
    <submittedName>
        <fullName evidence="2">Uncharacterized protein</fullName>
    </submittedName>
</protein>
<evidence type="ECO:0000313" key="2">
    <source>
        <dbReference type="EMBL" id="KAK1935465.1"/>
    </source>
</evidence>
<keyword evidence="3" id="KW-1185">Reference proteome</keyword>
<dbReference type="AlphaFoldDB" id="A0AAD9LGC7"/>
<proteinExistence type="predicted"/>
<name>A0AAD9LGC7_9STRA</name>
<gene>
    <name evidence="2" type="ORF">P3T76_010690</name>
</gene>
<reference evidence="2" key="1">
    <citation type="submission" date="2023-08" db="EMBL/GenBank/DDBJ databases">
        <title>Reference Genome Resource for the Citrus Pathogen Phytophthora citrophthora.</title>
        <authorList>
            <person name="Moller H."/>
            <person name="Coetzee B."/>
            <person name="Rose L.J."/>
            <person name="Van Niekerk J.M."/>
        </authorList>
    </citation>
    <scope>NUCLEOTIDE SEQUENCE</scope>
    <source>
        <strain evidence="2">STE-U-9442</strain>
    </source>
</reference>
<feature type="region of interest" description="Disordered" evidence="1">
    <location>
        <begin position="44"/>
        <end position="75"/>
    </location>
</feature>
<organism evidence="2 3">
    <name type="scientific">Phytophthora citrophthora</name>
    <dbReference type="NCBI Taxonomy" id="4793"/>
    <lineage>
        <taxon>Eukaryota</taxon>
        <taxon>Sar</taxon>
        <taxon>Stramenopiles</taxon>
        <taxon>Oomycota</taxon>
        <taxon>Peronosporomycetes</taxon>
        <taxon>Peronosporales</taxon>
        <taxon>Peronosporaceae</taxon>
        <taxon>Phytophthora</taxon>
    </lineage>
</organism>